<dbReference type="OrthoDB" id="3422146at2"/>
<comment type="caution">
    <text evidence="3">The sequence shown here is derived from an EMBL/GenBank/DDBJ whole genome shotgun (WGS) entry which is preliminary data.</text>
</comment>
<reference evidence="3 4" key="1">
    <citation type="submission" date="2017-12" db="EMBL/GenBank/DDBJ databases">
        <title>Genomic Encyclopedia of Type Strains, Phase III (KMG-III): the genomes of soil and plant-associated and newly described type strains.</title>
        <authorList>
            <person name="Whitman W."/>
        </authorList>
    </citation>
    <scope>NUCLEOTIDE SEQUENCE [LARGE SCALE GENOMIC DNA]</scope>
    <source>
        <strain evidence="3 4">LP43</strain>
    </source>
</reference>
<dbReference type="InterPro" id="IPR013099">
    <property type="entry name" value="K_chnl_dom"/>
</dbReference>
<keyword evidence="1" id="KW-0472">Membrane</keyword>
<dbReference type="SUPFAM" id="SSF81324">
    <property type="entry name" value="Voltage-gated potassium channels"/>
    <property type="match status" value="1"/>
</dbReference>
<dbReference type="Gene3D" id="1.10.287.70">
    <property type="match status" value="1"/>
</dbReference>
<sequence>MQILFAVAGIVLILAVFRDLVTTTLSFKGGGKLTTFISEKIWRLFQLLSRRNGRSHKLEHVGHLLLIAIILSWVLGMWLGSFLLLLSDPVSVLSSNTDAPADAWEKLYYAGYTLSTMGNGDYKPGSHMWGIVTNMLAFSGLAFITISITYIMPVLSAVILQVKLSVLINCLGDNPLQILINGWNGKNFDRLLKNDAIISELLIQHSENHKAYPIVHYFHSSELKKAIILNLAKLDEAISMLMHVVERETRPDKKDLGMFRGALDFYLEVLQQDQKITTNEMPAAPDWAILEQEGIPLDYSCLEDFHENEQLNKRRRILAHLLEEDGWDWDTVYEKKND</sequence>
<keyword evidence="1" id="KW-1133">Transmembrane helix</keyword>
<evidence type="ECO:0000259" key="2">
    <source>
        <dbReference type="Pfam" id="PF07885"/>
    </source>
</evidence>
<name>A0A2N3V0M6_9BACT</name>
<evidence type="ECO:0000313" key="4">
    <source>
        <dbReference type="Proteomes" id="UP000233782"/>
    </source>
</evidence>
<organism evidence="3 4">
    <name type="scientific">Pontibacter ramchanderi</name>
    <dbReference type="NCBI Taxonomy" id="1179743"/>
    <lineage>
        <taxon>Bacteria</taxon>
        <taxon>Pseudomonadati</taxon>
        <taxon>Bacteroidota</taxon>
        <taxon>Cytophagia</taxon>
        <taxon>Cytophagales</taxon>
        <taxon>Hymenobacteraceae</taxon>
        <taxon>Pontibacter</taxon>
    </lineage>
</organism>
<dbReference type="EMBL" id="PJMU01000001">
    <property type="protein sequence ID" value="PKV75126.1"/>
    <property type="molecule type" value="Genomic_DNA"/>
</dbReference>
<feature type="transmembrane region" description="Helical" evidence="1">
    <location>
        <begin position="136"/>
        <end position="160"/>
    </location>
</feature>
<feature type="domain" description="Potassium channel" evidence="2">
    <location>
        <begin position="83"/>
        <end position="155"/>
    </location>
</feature>
<proteinExistence type="predicted"/>
<gene>
    <name evidence="3" type="ORF">BD749_0063</name>
</gene>
<protein>
    <submittedName>
        <fullName evidence="3">Ion channel</fullName>
    </submittedName>
</protein>
<feature type="transmembrane region" description="Helical" evidence="1">
    <location>
        <begin position="64"/>
        <end position="86"/>
    </location>
</feature>
<dbReference type="Pfam" id="PF07885">
    <property type="entry name" value="Ion_trans_2"/>
    <property type="match status" value="1"/>
</dbReference>
<dbReference type="RefSeq" id="WP_101442393.1">
    <property type="nucleotide sequence ID" value="NZ_PJMU01000001.1"/>
</dbReference>
<keyword evidence="4" id="KW-1185">Reference proteome</keyword>
<evidence type="ECO:0000256" key="1">
    <source>
        <dbReference type="SAM" id="Phobius"/>
    </source>
</evidence>
<dbReference type="Proteomes" id="UP000233782">
    <property type="component" value="Unassembled WGS sequence"/>
</dbReference>
<dbReference type="AlphaFoldDB" id="A0A2N3V0M6"/>
<evidence type="ECO:0000313" key="3">
    <source>
        <dbReference type="EMBL" id="PKV75126.1"/>
    </source>
</evidence>
<keyword evidence="1" id="KW-0812">Transmembrane</keyword>
<accession>A0A2N3V0M6</accession>